<dbReference type="AlphaFoldDB" id="A0A1Q5Q0B6"/>
<evidence type="ECO:0000256" key="3">
    <source>
        <dbReference type="ARBA" id="ARBA00022722"/>
    </source>
</evidence>
<dbReference type="PANTHER" id="PTHR33992:SF1">
    <property type="entry name" value="RIBONUCLEASE P PROTEIN COMPONENT"/>
    <property type="match status" value="1"/>
</dbReference>
<accession>A0A1Q5Q0B6</accession>
<organism evidence="9 10">
    <name type="scientific">Bowdeniella nasicola</name>
    <dbReference type="NCBI Taxonomy" id="208480"/>
    <lineage>
        <taxon>Bacteria</taxon>
        <taxon>Bacillati</taxon>
        <taxon>Actinomycetota</taxon>
        <taxon>Actinomycetes</taxon>
        <taxon>Actinomycetales</taxon>
        <taxon>Actinomycetaceae</taxon>
        <taxon>Bowdeniella</taxon>
    </lineage>
</organism>
<dbReference type="GO" id="GO:0000049">
    <property type="term" value="F:tRNA binding"/>
    <property type="evidence" value="ECO:0007669"/>
    <property type="project" value="UniProtKB-UniRule"/>
</dbReference>
<evidence type="ECO:0000313" key="10">
    <source>
        <dbReference type="Proteomes" id="UP000185628"/>
    </source>
</evidence>
<evidence type="ECO:0000313" key="9">
    <source>
        <dbReference type="EMBL" id="OKL53318.1"/>
    </source>
</evidence>
<dbReference type="Proteomes" id="UP000185628">
    <property type="component" value="Unassembled WGS sequence"/>
</dbReference>
<dbReference type="RefSeq" id="WP_073717210.1">
    <property type="nucleotide sequence ID" value="NZ_MQVR01000069.1"/>
</dbReference>
<keyword evidence="10" id="KW-1185">Reference proteome</keyword>
<comment type="caution">
    <text evidence="9">The sequence shown here is derived from an EMBL/GenBank/DDBJ whole genome shotgun (WGS) entry which is preliminary data.</text>
</comment>
<evidence type="ECO:0000256" key="8">
    <source>
        <dbReference type="NCBIfam" id="TIGR00188"/>
    </source>
</evidence>
<proteinExistence type="inferred from homology"/>
<protein>
    <recommendedName>
        <fullName evidence="7 8">Ribonuclease P protein component</fullName>
        <shortName evidence="7">RNase P protein</shortName>
        <shortName evidence="7">RNaseP protein</shortName>
        <ecNumber evidence="7 8">3.1.26.5</ecNumber>
    </recommendedName>
    <alternativeName>
        <fullName evidence="7">Protein C5</fullName>
    </alternativeName>
</protein>
<gene>
    <name evidence="7" type="primary">rnpA</name>
    <name evidence="9" type="ORF">BSZ39_10080</name>
</gene>
<comment type="subunit">
    <text evidence="7">Consists of a catalytic RNA component (M1 or rnpB) and a protein subunit.</text>
</comment>
<dbReference type="Gene3D" id="3.30.230.10">
    <property type="match status" value="1"/>
</dbReference>
<evidence type="ECO:0000256" key="1">
    <source>
        <dbReference type="ARBA" id="ARBA00002663"/>
    </source>
</evidence>
<dbReference type="HAMAP" id="MF_00227">
    <property type="entry name" value="RNase_P"/>
    <property type="match status" value="1"/>
</dbReference>
<dbReference type="GO" id="GO:0001682">
    <property type="term" value="P:tRNA 5'-leader removal"/>
    <property type="evidence" value="ECO:0007669"/>
    <property type="project" value="UniProtKB-UniRule"/>
</dbReference>
<keyword evidence="3 7" id="KW-0540">Nuclease</keyword>
<dbReference type="PROSITE" id="PS00648">
    <property type="entry name" value="RIBONUCLEASE_P"/>
    <property type="match status" value="1"/>
</dbReference>
<dbReference type="GO" id="GO:0030677">
    <property type="term" value="C:ribonuclease P complex"/>
    <property type="evidence" value="ECO:0007669"/>
    <property type="project" value="TreeGrafter"/>
</dbReference>
<dbReference type="GO" id="GO:0004526">
    <property type="term" value="F:ribonuclease P activity"/>
    <property type="evidence" value="ECO:0007669"/>
    <property type="project" value="UniProtKB-UniRule"/>
</dbReference>
<evidence type="ECO:0000256" key="5">
    <source>
        <dbReference type="ARBA" id="ARBA00022801"/>
    </source>
</evidence>
<evidence type="ECO:0000256" key="6">
    <source>
        <dbReference type="ARBA" id="ARBA00022884"/>
    </source>
</evidence>
<dbReference type="Pfam" id="PF00825">
    <property type="entry name" value="Ribonuclease_P"/>
    <property type="match status" value="1"/>
</dbReference>
<dbReference type="InterPro" id="IPR000100">
    <property type="entry name" value="RNase_P"/>
</dbReference>
<evidence type="ECO:0000256" key="2">
    <source>
        <dbReference type="ARBA" id="ARBA00022694"/>
    </source>
</evidence>
<keyword evidence="4 7" id="KW-0255">Endonuclease</keyword>
<dbReference type="PANTHER" id="PTHR33992">
    <property type="entry name" value="RIBONUCLEASE P PROTEIN COMPONENT"/>
    <property type="match status" value="1"/>
</dbReference>
<dbReference type="InterPro" id="IPR020568">
    <property type="entry name" value="Ribosomal_Su5_D2-typ_SF"/>
</dbReference>
<keyword evidence="2 7" id="KW-0819">tRNA processing</keyword>
<keyword evidence="5 7" id="KW-0378">Hydrolase</keyword>
<evidence type="ECO:0000256" key="7">
    <source>
        <dbReference type="HAMAP-Rule" id="MF_00227"/>
    </source>
</evidence>
<reference evidence="10" key="1">
    <citation type="submission" date="2016-12" db="EMBL/GenBank/DDBJ databases">
        <authorList>
            <person name="Meng X."/>
        </authorList>
    </citation>
    <scope>NUCLEOTIDE SEQUENCE [LARGE SCALE GENOMIC DNA]</scope>
    <source>
        <strain evidence="10">DSM 19116</strain>
    </source>
</reference>
<dbReference type="EMBL" id="MQVR01000069">
    <property type="protein sequence ID" value="OKL53318.1"/>
    <property type="molecule type" value="Genomic_DNA"/>
</dbReference>
<comment type="catalytic activity">
    <reaction evidence="7">
        <text>Endonucleolytic cleavage of RNA, removing 5'-extranucleotides from tRNA precursor.</text>
        <dbReference type="EC" id="3.1.26.5"/>
    </reaction>
</comment>
<dbReference type="NCBIfam" id="TIGR00188">
    <property type="entry name" value="rnpA"/>
    <property type="match status" value="1"/>
</dbReference>
<dbReference type="GO" id="GO:0042781">
    <property type="term" value="F:3'-tRNA processing endoribonuclease activity"/>
    <property type="evidence" value="ECO:0007669"/>
    <property type="project" value="TreeGrafter"/>
</dbReference>
<evidence type="ECO:0000256" key="4">
    <source>
        <dbReference type="ARBA" id="ARBA00022759"/>
    </source>
</evidence>
<comment type="similarity">
    <text evidence="7">Belongs to the RnpA family.</text>
</comment>
<dbReference type="EC" id="3.1.26.5" evidence="7 8"/>
<dbReference type="InterPro" id="IPR020539">
    <property type="entry name" value="RNase_P_CS"/>
</dbReference>
<comment type="function">
    <text evidence="1 7">RNaseP catalyzes the removal of the 5'-leader sequence from pre-tRNA to produce the mature 5'-terminus. It can also cleave other RNA substrates such as 4.5S RNA. The protein component plays an auxiliary but essential role in vivo by binding to the 5'-leader sequence and broadening the substrate specificity of the ribozyme.</text>
</comment>
<name>A0A1Q5Q0B6_9ACTO</name>
<sequence>MLPAAHRLTRPEDFREVFRRGVSAGGSRVVLHWLRGDDSTRDLDPGAPVRIGFVASKKVGNAVMRHRVKRQLRHVMRERLEEFPPGARVVVRCLPAAAGSTSGDFACELDRLINKARERSGSR</sequence>
<dbReference type="InterPro" id="IPR014721">
    <property type="entry name" value="Ribsml_uS5_D2-typ_fold_subgr"/>
</dbReference>
<keyword evidence="6 7" id="KW-0694">RNA-binding</keyword>
<dbReference type="OrthoDB" id="196964at2"/>
<dbReference type="SUPFAM" id="SSF54211">
    <property type="entry name" value="Ribosomal protein S5 domain 2-like"/>
    <property type="match status" value="1"/>
</dbReference>